<name>A0A383V2A8_TETOB</name>
<evidence type="ECO:0000313" key="2">
    <source>
        <dbReference type="EMBL" id="SZX59707.1"/>
    </source>
</evidence>
<evidence type="ECO:0000313" key="3">
    <source>
        <dbReference type="Proteomes" id="UP000256970"/>
    </source>
</evidence>
<keyword evidence="3" id="KW-1185">Reference proteome</keyword>
<protein>
    <submittedName>
        <fullName evidence="2">Uncharacterized protein</fullName>
    </submittedName>
</protein>
<proteinExistence type="predicted"/>
<accession>A0A383V2A8</accession>
<dbReference type="AlphaFoldDB" id="A0A383V2A8"/>
<dbReference type="Proteomes" id="UP000256970">
    <property type="component" value="Unassembled WGS sequence"/>
</dbReference>
<dbReference type="EMBL" id="FNXT01000019">
    <property type="protein sequence ID" value="SZX59707.1"/>
    <property type="molecule type" value="Genomic_DNA"/>
</dbReference>
<reference evidence="2 3" key="1">
    <citation type="submission" date="2016-10" db="EMBL/GenBank/DDBJ databases">
        <authorList>
            <person name="Cai Z."/>
        </authorList>
    </citation>
    <scope>NUCLEOTIDE SEQUENCE [LARGE SCALE GENOMIC DNA]</scope>
</reference>
<gene>
    <name evidence="2" type="ORF">BQ4739_LOCUS323</name>
</gene>
<feature type="region of interest" description="Disordered" evidence="1">
    <location>
        <begin position="124"/>
        <end position="147"/>
    </location>
</feature>
<evidence type="ECO:0000256" key="1">
    <source>
        <dbReference type="SAM" id="MobiDB-lite"/>
    </source>
</evidence>
<organism evidence="2 3">
    <name type="scientific">Tetradesmus obliquus</name>
    <name type="common">Green alga</name>
    <name type="synonym">Acutodesmus obliquus</name>
    <dbReference type="NCBI Taxonomy" id="3088"/>
    <lineage>
        <taxon>Eukaryota</taxon>
        <taxon>Viridiplantae</taxon>
        <taxon>Chlorophyta</taxon>
        <taxon>core chlorophytes</taxon>
        <taxon>Chlorophyceae</taxon>
        <taxon>CS clade</taxon>
        <taxon>Sphaeropleales</taxon>
        <taxon>Scenedesmaceae</taxon>
        <taxon>Tetradesmus</taxon>
    </lineage>
</organism>
<sequence>MALSGEADGAHAAATAAVVPLLRLAEPAVAAAIKQGLKLLYAAAREGASVPADVLQTVTSSLRALVVPACGTTAVIPTAAAAAAAPSTARKRSYGSAMAAAAAAPSTARKRSYGSAMVAAAAATEEGSSKKQKVQKPPPASSDGRPGIWLDDNEYWVQLGDHVFMEVECRAKNVRDKASFKVAAVAVAAQDAGGASGSSGSNSSNSDMQHLVWMFRVERVEDSCVHGRAAGLSRAPADHSKAYTLLRRCIYSEVLPLEAALLPRFLFVSSPSFPASFCFTSLRCFTISTVRASLQSLTRDTADTHAGRKMCSNDCAALQLLFPSSWLLLQHICFCCCCSGSKLAASAQLLAAAAAPAVMWQQQRQHGHRH</sequence>